<evidence type="ECO:0000256" key="1">
    <source>
        <dbReference type="SAM" id="MobiDB-lite"/>
    </source>
</evidence>
<dbReference type="InParanoid" id="A0A1Y2DCI3"/>
<dbReference type="AlphaFoldDB" id="A0A1Y2DCI3"/>
<sequence length="218" mass="24378">MLRSGRWVSFRNASSPNRRAAAEPLLRPYSFADLSSLHLLVPLETDRRPREDARHLLLPRPLPRTSRGVSPSSGRPNGPRAFAWYFACSCSTSGSQEGGVWSGYCRVEGLRDQRTPTRRLGIWHSQPQEGLHPPLQALLPFHHFAGARGGAHARGNRFENQGALRQSSHLPLHGAFAILQLGFMGFGRRRSVRGSFDSRPREVLRERDGHSLHGQEPV</sequence>
<feature type="region of interest" description="Disordered" evidence="1">
    <location>
        <begin position="193"/>
        <end position="218"/>
    </location>
</feature>
<protein>
    <submittedName>
        <fullName evidence="2">Uncharacterized protein</fullName>
    </submittedName>
</protein>
<feature type="region of interest" description="Disordered" evidence="1">
    <location>
        <begin position="53"/>
        <end position="75"/>
    </location>
</feature>
<keyword evidence="3" id="KW-1185">Reference proteome</keyword>
<evidence type="ECO:0000313" key="2">
    <source>
        <dbReference type="EMBL" id="ORY56826.1"/>
    </source>
</evidence>
<dbReference type="Proteomes" id="UP000193467">
    <property type="component" value="Unassembled WGS sequence"/>
</dbReference>
<proteinExistence type="predicted"/>
<evidence type="ECO:0000313" key="3">
    <source>
        <dbReference type="Proteomes" id="UP000193467"/>
    </source>
</evidence>
<reference evidence="2 3" key="1">
    <citation type="submission" date="2016-07" db="EMBL/GenBank/DDBJ databases">
        <title>Pervasive Adenine N6-methylation of Active Genes in Fungi.</title>
        <authorList>
            <consortium name="DOE Joint Genome Institute"/>
            <person name="Mondo S.J."/>
            <person name="Dannebaum R.O."/>
            <person name="Kuo R.C."/>
            <person name="Labutti K."/>
            <person name="Haridas S."/>
            <person name="Kuo A."/>
            <person name="Salamov A."/>
            <person name="Ahrendt S.R."/>
            <person name="Lipzen A."/>
            <person name="Sullivan W."/>
            <person name="Andreopoulos W.B."/>
            <person name="Clum A."/>
            <person name="Lindquist E."/>
            <person name="Daum C."/>
            <person name="Ramamoorthy G.K."/>
            <person name="Gryganskyi A."/>
            <person name="Culley D."/>
            <person name="Magnuson J.K."/>
            <person name="James T.Y."/>
            <person name="O'Malley M.A."/>
            <person name="Stajich J.E."/>
            <person name="Spatafora J.W."/>
            <person name="Visel A."/>
            <person name="Grigoriev I.V."/>
        </authorList>
    </citation>
    <scope>NUCLEOTIDE SEQUENCE [LARGE SCALE GENOMIC DNA]</scope>
    <source>
        <strain evidence="2 3">62-1032</strain>
    </source>
</reference>
<feature type="compositionally biased region" description="Basic and acidic residues" evidence="1">
    <location>
        <begin position="196"/>
        <end position="218"/>
    </location>
</feature>
<dbReference type="EMBL" id="MCGR01000084">
    <property type="protein sequence ID" value="ORY56826.1"/>
    <property type="molecule type" value="Genomic_DNA"/>
</dbReference>
<organism evidence="2 3">
    <name type="scientific">Leucosporidium creatinivorum</name>
    <dbReference type="NCBI Taxonomy" id="106004"/>
    <lineage>
        <taxon>Eukaryota</taxon>
        <taxon>Fungi</taxon>
        <taxon>Dikarya</taxon>
        <taxon>Basidiomycota</taxon>
        <taxon>Pucciniomycotina</taxon>
        <taxon>Microbotryomycetes</taxon>
        <taxon>Leucosporidiales</taxon>
        <taxon>Leucosporidium</taxon>
    </lineage>
</organism>
<gene>
    <name evidence="2" type="ORF">BCR35DRAFT_309770</name>
</gene>
<name>A0A1Y2DCI3_9BASI</name>
<comment type="caution">
    <text evidence="2">The sequence shown here is derived from an EMBL/GenBank/DDBJ whole genome shotgun (WGS) entry which is preliminary data.</text>
</comment>
<accession>A0A1Y2DCI3</accession>